<proteinExistence type="predicted"/>
<dbReference type="Proteomes" id="UP000244855">
    <property type="component" value="Unassembled WGS sequence"/>
</dbReference>
<dbReference type="PANTHER" id="PTHR24148:SF64">
    <property type="entry name" value="HETEROKARYON INCOMPATIBILITY DOMAIN-CONTAINING PROTEIN"/>
    <property type="match status" value="1"/>
</dbReference>
<evidence type="ECO:0000256" key="1">
    <source>
        <dbReference type="SAM" id="Phobius"/>
    </source>
</evidence>
<dbReference type="EMBL" id="KZ805450">
    <property type="protein sequence ID" value="PVH96925.1"/>
    <property type="molecule type" value="Genomic_DNA"/>
</dbReference>
<accession>A0A2V1DFZ4</accession>
<dbReference type="PANTHER" id="PTHR24148">
    <property type="entry name" value="ANKYRIN REPEAT DOMAIN-CONTAINING PROTEIN 39 HOMOLOG-RELATED"/>
    <property type="match status" value="1"/>
</dbReference>
<organism evidence="3 4">
    <name type="scientific">Periconia macrospinosa</name>
    <dbReference type="NCBI Taxonomy" id="97972"/>
    <lineage>
        <taxon>Eukaryota</taxon>
        <taxon>Fungi</taxon>
        <taxon>Dikarya</taxon>
        <taxon>Ascomycota</taxon>
        <taxon>Pezizomycotina</taxon>
        <taxon>Dothideomycetes</taxon>
        <taxon>Pleosporomycetidae</taxon>
        <taxon>Pleosporales</taxon>
        <taxon>Massarineae</taxon>
        <taxon>Periconiaceae</taxon>
        <taxon>Periconia</taxon>
    </lineage>
</organism>
<protein>
    <recommendedName>
        <fullName evidence="2">Heterokaryon incompatibility domain-containing protein</fullName>
    </recommendedName>
</protein>
<feature type="transmembrane region" description="Helical" evidence="1">
    <location>
        <begin position="12"/>
        <end position="33"/>
    </location>
</feature>
<sequence>MMKEIYQRARRVVVWAGADWTAGPAAILLMEMFTAEAQYDGTPADFYKFFFQDRYSRRWKALMELFRNEYLNRVWCVQEVSVGRSVHLLHGGLYIPWEIFVGVMHWCFQDQIRPLLGPESSVITTPWHPTARTFENAAVMLNLRQGDSDQYYPGLAENQNWFQFENLMFMCHNFQATNPSDKIFALIGMAQDDMNELLEVDYTKSTADVYIDAAEYVVQFGTFPTHMLAIAGTGYGRNIDDLPSWVPDHSFNRPNYPLTDATLKSWFYRAAPPFPSAISLTEKRGCLVLHGRIIDSILDTHDDAVFLRIEGTEEQNVPTFLQSLRIRRKFYDAAANLVEQNRHVLNHLPDVYDTLYVTLTGDRIEHKRIYHAAFSSKKTHDTSLIENIRRAHNLWLAQSTVLSTVQSTDEIASLPAKDQAHLVSIFSEDQKLMVNYYTAMLECSYGRRFCITERGTMALVPPLTRKGDLVAVVSGGQTPVVLRKKEGREDGAYELVGEGYFYGYMDGEAGDMGKSQELLIV</sequence>
<evidence type="ECO:0000259" key="2">
    <source>
        <dbReference type="Pfam" id="PF06985"/>
    </source>
</evidence>
<gene>
    <name evidence="3" type="ORF">DM02DRAFT_598384</name>
</gene>
<dbReference type="AlphaFoldDB" id="A0A2V1DFZ4"/>
<evidence type="ECO:0000313" key="4">
    <source>
        <dbReference type="Proteomes" id="UP000244855"/>
    </source>
</evidence>
<dbReference type="STRING" id="97972.A0A2V1DFZ4"/>
<dbReference type="Pfam" id="PF26639">
    <property type="entry name" value="Het-6_barrel"/>
    <property type="match status" value="1"/>
</dbReference>
<keyword evidence="4" id="KW-1185">Reference proteome</keyword>
<dbReference type="OrthoDB" id="194358at2759"/>
<dbReference type="InterPro" id="IPR010730">
    <property type="entry name" value="HET"/>
</dbReference>
<feature type="domain" description="Heterokaryon incompatibility" evidence="2">
    <location>
        <begin position="1"/>
        <end position="79"/>
    </location>
</feature>
<keyword evidence="1" id="KW-0812">Transmembrane</keyword>
<name>A0A2V1DFZ4_9PLEO</name>
<dbReference type="InterPro" id="IPR052895">
    <property type="entry name" value="HetReg/Transcr_Mod"/>
</dbReference>
<dbReference type="Pfam" id="PF06985">
    <property type="entry name" value="HET"/>
    <property type="match status" value="1"/>
</dbReference>
<keyword evidence="1" id="KW-0472">Membrane</keyword>
<evidence type="ECO:0000313" key="3">
    <source>
        <dbReference type="EMBL" id="PVH96925.1"/>
    </source>
</evidence>
<keyword evidence="1" id="KW-1133">Transmembrane helix</keyword>
<reference evidence="3 4" key="1">
    <citation type="journal article" date="2018" name="Sci. Rep.">
        <title>Comparative genomics provides insights into the lifestyle and reveals functional heterogeneity of dark septate endophytic fungi.</title>
        <authorList>
            <person name="Knapp D.G."/>
            <person name="Nemeth J.B."/>
            <person name="Barry K."/>
            <person name="Hainaut M."/>
            <person name="Henrissat B."/>
            <person name="Johnson J."/>
            <person name="Kuo A."/>
            <person name="Lim J.H.P."/>
            <person name="Lipzen A."/>
            <person name="Nolan M."/>
            <person name="Ohm R.A."/>
            <person name="Tamas L."/>
            <person name="Grigoriev I.V."/>
            <person name="Spatafora J.W."/>
            <person name="Nagy L.G."/>
            <person name="Kovacs G.M."/>
        </authorList>
    </citation>
    <scope>NUCLEOTIDE SEQUENCE [LARGE SCALE GENOMIC DNA]</scope>
    <source>
        <strain evidence="3 4">DSE2036</strain>
    </source>
</reference>